<dbReference type="EMBL" id="KN822125">
    <property type="protein sequence ID" value="KIM55944.1"/>
    <property type="molecule type" value="Genomic_DNA"/>
</dbReference>
<dbReference type="InParanoid" id="A0A0C3DHV6"/>
<protein>
    <submittedName>
        <fullName evidence="1">Uncharacterized protein</fullName>
    </submittedName>
</protein>
<dbReference type="HOGENOM" id="CLU_038374_0_1_1"/>
<gene>
    <name evidence="1" type="ORF">SCLCIDRAFT_29984</name>
</gene>
<name>A0A0C3DHV6_9AGAM</name>
<reference evidence="1 2" key="1">
    <citation type="submission" date="2014-04" db="EMBL/GenBank/DDBJ databases">
        <authorList>
            <consortium name="DOE Joint Genome Institute"/>
            <person name="Kuo A."/>
            <person name="Kohler A."/>
            <person name="Nagy L.G."/>
            <person name="Floudas D."/>
            <person name="Copeland A."/>
            <person name="Barry K.W."/>
            <person name="Cichocki N."/>
            <person name="Veneault-Fourrey C."/>
            <person name="LaButti K."/>
            <person name="Lindquist E.A."/>
            <person name="Lipzen A."/>
            <person name="Lundell T."/>
            <person name="Morin E."/>
            <person name="Murat C."/>
            <person name="Sun H."/>
            <person name="Tunlid A."/>
            <person name="Henrissat B."/>
            <person name="Grigoriev I.V."/>
            <person name="Hibbett D.S."/>
            <person name="Martin F."/>
            <person name="Nordberg H.P."/>
            <person name="Cantor M.N."/>
            <person name="Hua S.X."/>
        </authorList>
    </citation>
    <scope>NUCLEOTIDE SEQUENCE [LARGE SCALE GENOMIC DNA]</scope>
    <source>
        <strain evidence="1 2">Foug A</strain>
    </source>
</reference>
<dbReference type="STRING" id="1036808.A0A0C3DHV6"/>
<dbReference type="PANTHER" id="PTHR46177">
    <property type="entry name" value="INTEGRASE CATALYTIC DOMAIN-CONTAINING PROTEIN"/>
    <property type="match status" value="1"/>
</dbReference>
<accession>A0A0C3DHV6</accession>
<dbReference type="OrthoDB" id="5946233at2759"/>
<dbReference type="PANTHER" id="PTHR46177:SF1">
    <property type="entry name" value="INTEGRASE CATALYTIC DOMAIN-CONTAINING PROTEIN"/>
    <property type="match status" value="1"/>
</dbReference>
<sequence length="384" mass="44359">MAKRLNQNKPNPLLAQIEPHIRRLWKARLTDKEILAELRKHIDSDEYGIGLTKFKAIRKQLRLCRTHQQGLTPDDIREVMVEMRIIYPDAGVREMIGLLFHEHGLAVSRSVMSSYFLTYEAHLLSKRKANHLQCRRFWAAGVNDIWAVDQHDKWLRFGLALHTGIKPFSGHILWVKKNIMPEIAWSQLRQRFSPGFESLLDSGVDAGWYDPDNTLQLMVFRWLFIPWLQVELNNYHDHINNSRKRHNRKKVLPHGIPELIYTCAEDYGALDFKVMVSPAAIDHIRQVYIDPKHVIFDLIPPTLSTFLYRCYHQLGCPSCKGIPAILTGIETEEHETVDELQLLPGLQDLHETEGYMEAAHIRALDQIANDEPEPINAAPSLLVA</sequence>
<evidence type="ECO:0000313" key="1">
    <source>
        <dbReference type="EMBL" id="KIM55944.1"/>
    </source>
</evidence>
<proteinExistence type="predicted"/>
<organism evidence="1 2">
    <name type="scientific">Scleroderma citrinum Foug A</name>
    <dbReference type="NCBI Taxonomy" id="1036808"/>
    <lineage>
        <taxon>Eukaryota</taxon>
        <taxon>Fungi</taxon>
        <taxon>Dikarya</taxon>
        <taxon>Basidiomycota</taxon>
        <taxon>Agaricomycotina</taxon>
        <taxon>Agaricomycetes</taxon>
        <taxon>Agaricomycetidae</taxon>
        <taxon>Boletales</taxon>
        <taxon>Sclerodermatineae</taxon>
        <taxon>Sclerodermataceae</taxon>
        <taxon>Scleroderma</taxon>
    </lineage>
</organism>
<dbReference type="Proteomes" id="UP000053989">
    <property type="component" value="Unassembled WGS sequence"/>
</dbReference>
<evidence type="ECO:0000313" key="2">
    <source>
        <dbReference type="Proteomes" id="UP000053989"/>
    </source>
</evidence>
<dbReference type="AlphaFoldDB" id="A0A0C3DHV6"/>
<keyword evidence="2" id="KW-1185">Reference proteome</keyword>
<reference evidence="2" key="2">
    <citation type="submission" date="2015-01" db="EMBL/GenBank/DDBJ databases">
        <title>Evolutionary Origins and Diversification of the Mycorrhizal Mutualists.</title>
        <authorList>
            <consortium name="DOE Joint Genome Institute"/>
            <consortium name="Mycorrhizal Genomics Consortium"/>
            <person name="Kohler A."/>
            <person name="Kuo A."/>
            <person name="Nagy L.G."/>
            <person name="Floudas D."/>
            <person name="Copeland A."/>
            <person name="Barry K.W."/>
            <person name="Cichocki N."/>
            <person name="Veneault-Fourrey C."/>
            <person name="LaButti K."/>
            <person name="Lindquist E.A."/>
            <person name="Lipzen A."/>
            <person name="Lundell T."/>
            <person name="Morin E."/>
            <person name="Murat C."/>
            <person name="Riley R."/>
            <person name="Ohm R."/>
            <person name="Sun H."/>
            <person name="Tunlid A."/>
            <person name="Henrissat B."/>
            <person name="Grigoriev I.V."/>
            <person name="Hibbett D.S."/>
            <person name="Martin F."/>
        </authorList>
    </citation>
    <scope>NUCLEOTIDE SEQUENCE [LARGE SCALE GENOMIC DNA]</scope>
    <source>
        <strain evidence="2">Foug A</strain>
    </source>
</reference>